<dbReference type="InParanoid" id="A0A067M3T6"/>
<dbReference type="HOGENOM" id="CLU_1481747_0_0_1"/>
<keyword evidence="2" id="KW-0472">Membrane</keyword>
<protein>
    <submittedName>
        <fullName evidence="3">Uncharacterized protein</fullName>
    </submittedName>
</protein>
<dbReference type="EMBL" id="KL198131">
    <property type="protein sequence ID" value="KDQ06547.1"/>
    <property type="molecule type" value="Genomic_DNA"/>
</dbReference>
<reference evidence="4" key="1">
    <citation type="journal article" date="2014" name="Proc. Natl. Acad. Sci. U.S.A.">
        <title>Extensive sampling of basidiomycete genomes demonstrates inadequacy of the white-rot/brown-rot paradigm for wood decay fungi.</title>
        <authorList>
            <person name="Riley R."/>
            <person name="Salamov A.A."/>
            <person name="Brown D.W."/>
            <person name="Nagy L.G."/>
            <person name="Floudas D."/>
            <person name="Held B.W."/>
            <person name="Levasseur A."/>
            <person name="Lombard V."/>
            <person name="Morin E."/>
            <person name="Otillar R."/>
            <person name="Lindquist E.A."/>
            <person name="Sun H."/>
            <person name="LaButti K.M."/>
            <person name="Schmutz J."/>
            <person name="Jabbour D."/>
            <person name="Luo H."/>
            <person name="Baker S.E."/>
            <person name="Pisabarro A.G."/>
            <person name="Walton J.D."/>
            <person name="Blanchette R.A."/>
            <person name="Henrissat B."/>
            <person name="Martin F."/>
            <person name="Cullen D."/>
            <person name="Hibbett D.S."/>
            <person name="Grigoriev I.V."/>
        </authorList>
    </citation>
    <scope>NUCLEOTIDE SEQUENCE [LARGE SCALE GENOMIC DNA]</scope>
    <source>
        <strain evidence="4">FD-172 SS1</strain>
    </source>
</reference>
<feature type="region of interest" description="Disordered" evidence="1">
    <location>
        <begin position="23"/>
        <end position="62"/>
    </location>
</feature>
<keyword evidence="4" id="KW-1185">Reference proteome</keyword>
<evidence type="ECO:0000313" key="4">
    <source>
        <dbReference type="Proteomes" id="UP000027195"/>
    </source>
</evidence>
<dbReference type="AlphaFoldDB" id="A0A067M3T6"/>
<keyword evidence="2" id="KW-0812">Transmembrane</keyword>
<proteinExistence type="predicted"/>
<feature type="compositionally biased region" description="Polar residues" evidence="1">
    <location>
        <begin position="31"/>
        <end position="42"/>
    </location>
</feature>
<feature type="transmembrane region" description="Helical" evidence="2">
    <location>
        <begin position="128"/>
        <end position="149"/>
    </location>
</feature>
<organism evidence="3 4">
    <name type="scientific">Botryobasidium botryosum (strain FD-172 SS1)</name>
    <dbReference type="NCBI Taxonomy" id="930990"/>
    <lineage>
        <taxon>Eukaryota</taxon>
        <taxon>Fungi</taxon>
        <taxon>Dikarya</taxon>
        <taxon>Basidiomycota</taxon>
        <taxon>Agaricomycotina</taxon>
        <taxon>Agaricomycetes</taxon>
        <taxon>Cantharellales</taxon>
        <taxon>Botryobasidiaceae</taxon>
        <taxon>Botryobasidium</taxon>
    </lineage>
</organism>
<evidence type="ECO:0000313" key="3">
    <source>
        <dbReference type="EMBL" id="KDQ06547.1"/>
    </source>
</evidence>
<evidence type="ECO:0000256" key="1">
    <source>
        <dbReference type="SAM" id="MobiDB-lite"/>
    </source>
</evidence>
<gene>
    <name evidence="3" type="ORF">BOTBODRAFT_246577</name>
</gene>
<sequence>MEEAGIMGRGGLAGEAQGSRYWHGYGRHPSSHSNTNAGSGSDSAGLFTRSPPNPTSDFASKTNAGANAHMSASEGGAFGDAFGGGGGVLSSLKNLIHQTRGRHQLGYQVLVRRECRVRFDRSRMRKPLGLWVGAWCANIGGGAEGYMLIPSSVVRFDRRAGGRGSVFGFVLYVLSLSLSSSL</sequence>
<evidence type="ECO:0000256" key="2">
    <source>
        <dbReference type="SAM" id="Phobius"/>
    </source>
</evidence>
<feature type="transmembrane region" description="Helical" evidence="2">
    <location>
        <begin position="161"/>
        <end position="179"/>
    </location>
</feature>
<accession>A0A067M3T6</accession>
<dbReference type="Proteomes" id="UP000027195">
    <property type="component" value="Unassembled WGS sequence"/>
</dbReference>
<keyword evidence="2" id="KW-1133">Transmembrane helix</keyword>
<name>A0A067M3T6_BOTB1</name>